<sequence length="408" mass="45785">MAVTSDRTQVLIVGAGPAGQLLGLMLAKQDISVTIVEQAEKLDDRPRATHYGPPAMKILNSAGVGDDVRSKGFIVDTVAWRRLDGSYIAGLDHETQKDSVDRMVALPLSQLAEVLYDHAKTLPKLQYLFNHKVVDIGQDESKAWVDTVGQANDEQSRLEADYVVGCDGANSIVRRSLFGDWKFPGRTWDEQIVATNVYYDFEKFGFCDSNFIIDPEHWYMAAKITKDGMWRVTYGETPGLSHDVLKERQVEKFRTMLAGHPDPGQYKLVNISPYKVHQRLAEKLRVGRFILAADAAHLCNPFGGLGLTGGIVDVAGVYECLVGIYTNRADPSILDIYSDIRRKKYQEIVDPISSSNLRRMFSVQPDKVLETDEFLQMCKKAATDPELASEMLQSAHQLNYDFTQHYTR</sequence>
<gene>
    <name evidence="1" type="ORF">NCS57_01277500</name>
</gene>
<proteinExistence type="predicted"/>
<keyword evidence="2" id="KW-1185">Reference proteome</keyword>
<dbReference type="Proteomes" id="UP001065298">
    <property type="component" value="Chromosome 10"/>
</dbReference>
<organism evidence="1 2">
    <name type="scientific">Fusarium keratoplasticum</name>
    <dbReference type="NCBI Taxonomy" id="1328300"/>
    <lineage>
        <taxon>Eukaryota</taxon>
        <taxon>Fungi</taxon>
        <taxon>Dikarya</taxon>
        <taxon>Ascomycota</taxon>
        <taxon>Pezizomycotina</taxon>
        <taxon>Sordariomycetes</taxon>
        <taxon>Hypocreomycetidae</taxon>
        <taxon>Hypocreales</taxon>
        <taxon>Nectriaceae</taxon>
        <taxon>Fusarium</taxon>
        <taxon>Fusarium solani species complex</taxon>
    </lineage>
</organism>
<dbReference type="EMBL" id="CM046512">
    <property type="protein sequence ID" value="KAI8655291.1"/>
    <property type="molecule type" value="Genomic_DNA"/>
</dbReference>
<reference evidence="1" key="1">
    <citation type="submission" date="2022-06" db="EMBL/GenBank/DDBJ databases">
        <title>Fusarium solani species complex genomes reveal bases of compartmentalisation and animal pathogenesis.</title>
        <authorList>
            <person name="Tsai I.J."/>
        </authorList>
    </citation>
    <scope>NUCLEOTIDE SEQUENCE</scope>
    <source>
        <strain evidence="1">Fu6.1</strain>
    </source>
</reference>
<accession>A0ACC0QKS0</accession>
<evidence type="ECO:0000313" key="2">
    <source>
        <dbReference type="Proteomes" id="UP001065298"/>
    </source>
</evidence>
<comment type="caution">
    <text evidence="1">The sequence shown here is derived from an EMBL/GenBank/DDBJ whole genome shotgun (WGS) entry which is preliminary data.</text>
</comment>
<name>A0ACC0QKS0_9HYPO</name>
<evidence type="ECO:0000313" key="1">
    <source>
        <dbReference type="EMBL" id="KAI8655291.1"/>
    </source>
</evidence>
<protein>
    <submittedName>
        <fullName evidence="1">FAD-binding-3 domain-containing protein</fullName>
    </submittedName>
</protein>